<dbReference type="RefSeq" id="WP_002849090.1">
    <property type="nucleotide sequence ID" value="NZ_ADKM02000072.1"/>
</dbReference>
<evidence type="ECO:0000313" key="2">
    <source>
        <dbReference type="Proteomes" id="UP000004259"/>
    </source>
</evidence>
<evidence type="ECO:0000313" key="1">
    <source>
        <dbReference type="EMBL" id="EGC03298.1"/>
    </source>
</evidence>
<name>E9SBQ6_RUMAL</name>
<comment type="caution">
    <text evidence="1">The sequence shown here is derived from an EMBL/GenBank/DDBJ whole genome shotgun (WGS) entry which is preliminary data.</text>
</comment>
<organism evidence="1 2">
    <name type="scientific">Ruminococcus albus 8</name>
    <dbReference type="NCBI Taxonomy" id="246199"/>
    <lineage>
        <taxon>Bacteria</taxon>
        <taxon>Bacillati</taxon>
        <taxon>Bacillota</taxon>
        <taxon>Clostridia</taxon>
        <taxon>Eubacteriales</taxon>
        <taxon>Oscillospiraceae</taxon>
        <taxon>Ruminococcus</taxon>
    </lineage>
</organism>
<evidence type="ECO:0008006" key="3">
    <source>
        <dbReference type="Google" id="ProtNLM"/>
    </source>
</evidence>
<dbReference type="Pfam" id="PF15585">
    <property type="entry name" value="Imm7"/>
    <property type="match status" value="1"/>
</dbReference>
<dbReference type="AlphaFoldDB" id="E9SBQ6"/>
<dbReference type="Proteomes" id="UP000004259">
    <property type="component" value="Unassembled WGS sequence"/>
</dbReference>
<sequence>MVELHGWLSVSATYKDEDSLADFDPDKVLQTVKEIISASGYKIRLKYQNGSAFIDTLICSNHHTKEVDDIIGLYRRISEVATGSYGMIFIRDDEDAEHSNEFQVYVFKKGKCTMKTDTEFSPCIPKIEDAVC</sequence>
<dbReference type="InterPro" id="IPR028965">
    <property type="entry name" value="Imm7"/>
</dbReference>
<reference evidence="1 2" key="1">
    <citation type="submission" date="2011-02" db="EMBL/GenBank/DDBJ databases">
        <authorList>
            <person name="Nelson K.E."/>
            <person name="Sutton G."/>
            <person name="Torralba M."/>
            <person name="Durkin S."/>
            <person name="Harkins D."/>
            <person name="Montgomery R."/>
            <person name="Ziemer C."/>
            <person name="Klaassens E."/>
            <person name="Ocuiv P."/>
            <person name="Morrison M."/>
        </authorList>
    </citation>
    <scope>NUCLEOTIDE SEQUENCE [LARGE SCALE GENOMIC DNA]</scope>
    <source>
        <strain evidence="1 2">8</strain>
    </source>
</reference>
<dbReference type="STRING" id="246199.CUS_4578"/>
<dbReference type="eggNOG" id="ENOG5033HC8">
    <property type="taxonomic scope" value="Bacteria"/>
</dbReference>
<dbReference type="EMBL" id="ADKM02000072">
    <property type="protein sequence ID" value="EGC03298.1"/>
    <property type="molecule type" value="Genomic_DNA"/>
</dbReference>
<protein>
    <recommendedName>
        <fullName evidence="3">Immunity protein 7 of polymorphic toxin system</fullName>
    </recommendedName>
</protein>
<gene>
    <name evidence="1" type="ORF">CUS_4578</name>
</gene>
<keyword evidence="2" id="KW-1185">Reference proteome</keyword>
<dbReference type="OrthoDB" id="4557988at2"/>
<proteinExistence type="predicted"/>
<accession>E9SBQ6</accession>